<sequence length="102" mass="11608">MYKAMKFYVSDHFPSGLLLHRVDCPQLPSIEERTFIGSCYTLNQALTVAGIHFSGVKVCPFCITRPDEQEGQNEYLVLNAPKKPKKPAEKKIFRPVKHLDNS</sequence>
<keyword evidence="2" id="KW-1185">Reference proteome</keyword>
<reference evidence="1 2" key="1">
    <citation type="submission" date="2021-01" db="EMBL/GenBank/DDBJ databases">
        <title>Complete genome sequence of Pantoea eucrina OB49, a heavy metal tolerant bacterium with PGPR potential isolated from wheat in Algeria.</title>
        <authorList>
            <person name="Lekired A."/>
            <person name="Ouzari I.H."/>
        </authorList>
    </citation>
    <scope>NUCLEOTIDE SEQUENCE [LARGE SCALE GENOMIC DNA]</scope>
    <source>
        <strain evidence="1 2">OB49</strain>
    </source>
</reference>
<organism evidence="1 2">
    <name type="scientific">Pantoea eucrina</name>
    <dbReference type="NCBI Taxonomy" id="472693"/>
    <lineage>
        <taxon>Bacteria</taxon>
        <taxon>Pseudomonadati</taxon>
        <taxon>Pseudomonadota</taxon>
        <taxon>Gammaproteobacteria</taxon>
        <taxon>Enterobacterales</taxon>
        <taxon>Erwiniaceae</taxon>
        <taxon>Pantoea</taxon>
    </lineage>
</organism>
<proteinExistence type="predicted"/>
<gene>
    <name evidence="1" type="ORF">JJB79_16680</name>
</gene>
<dbReference type="EMBL" id="JAFCXS010000015">
    <property type="protein sequence ID" value="MBM0749026.1"/>
    <property type="molecule type" value="Genomic_DNA"/>
</dbReference>
<dbReference type="Proteomes" id="UP000809137">
    <property type="component" value="Unassembled WGS sequence"/>
</dbReference>
<protein>
    <submittedName>
        <fullName evidence="1">Uncharacterized protein</fullName>
    </submittedName>
</protein>
<accession>A0ABS1ZAG5</accession>
<dbReference type="RefSeq" id="WP_040113227.1">
    <property type="nucleotide sequence ID" value="NZ_JAFCXS010000015.1"/>
</dbReference>
<name>A0ABS1ZAG5_9GAMM</name>
<evidence type="ECO:0000313" key="2">
    <source>
        <dbReference type="Proteomes" id="UP000809137"/>
    </source>
</evidence>
<evidence type="ECO:0000313" key="1">
    <source>
        <dbReference type="EMBL" id="MBM0749026.1"/>
    </source>
</evidence>
<comment type="caution">
    <text evidence="1">The sequence shown here is derived from an EMBL/GenBank/DDBJ whole genome shotgun (WGS) entry which is preliminary data.</text>
</comment>